<dbReference type="InterPro" id="IPR053163">
    <property type="entry name" value="HTH-type_regulator_Rgg"/>
</dbReference>
<dbReference type="PANTHER" id="PTHR37038">
    <property type="entry name" value="TRANSCRIPTIONAL REGULATOR-RELATED"/>
    <property type="match status" value="1"/>
</dbReference>
<sequence length="279" mass="32928">MYDFGSVIKKMRKERHFTQKMLAESICSQSVLSRIENNEEVPNVVVMQQLCRRLEVSIDQVLNQDSNTIKKNNEWLDLMTYYYQIKQFNELNKLVSQEYIVKQLYSDEERQKHLYYCAMCLYHLKGNLEGTLELLQKSLNYTYTTKKKVVSDIEILLLSELARVYFELGQGELGDFYFKKSVALFYTVPDERCQVELTKIFYNAAAACIEVSNYDLAMELIDQGISWSRKKNSYYFLEELLMLKGIILEDHNQLDEAIRFVEMAEMLKEIATSKELLFK</sequence>
<dbReference type="InterPro" id="IPR010982">
    <property type="entry name" value="Lambda_DNA-bd_dom_sf"/>
</dbReference>
<dbReference type="InterPro" id="IPR001387">
    <property type="entry name" value="Cro/C1-type_HTH"/>
</dbReference>
<evidence type="ECO:0000259" key="1">
    <source>
        <dbReference type="PROSITE" id="PS50943"/>
    </source>
</evidence>
<dbReference type="EMBL" id="JAEEGA010000006">
    <property type="protein sequence ID" value="MBP1041549.1"/>
    <property type="molecule type" value="Genomic_DNA"/>
</dbReference>
<dbReference type="Pfam" id="PF01381">
    <property type="entry name" value="HTH_3"/>
    <property type="match status" value="1"/>
</dbReference>
<dbReference type="AlphaFoldDB" id="A0A940SV72"/>
<comment type="caution">
    <text evidence="2">The sequence shown here is derived from an EMBL/GenBank/DDBJ whole genome shotgun (WGS) entry which is preliminary data.</text>
</comment>
<organism evidence="2 3">
    <name type="scientific">Vagococcus allomyrinae</name>
    <dbReference type="NCBI Taxonomy" id="2794353"/>
    <lineage>
        <taxon>Bacteria</taxon>
        <taxon>Bacillati</taxon>
        <taxon>Bacillota</taxon>
        <taxon>Bacilli</taxon>
        <taxon>Lactobacillales</taxon>
        <taxon>Enterococcaceae</taxon>
        <taxon>Vagococcus</taxon>
    </lineage>
</organism>
<protein>
    <submittedName>
        <fullName evidence="2">Helix-turn-helix transcriptional regulator</fullName>
    </submittedName>
</protein>
<reference evidence="2" key="1">
    <citation type="submission" date="2020-12" db="EMBL/GenBank/DDBJ databases">
        <title>Vagococcus allomyrinae sp. nov. and Enterococcus lavae sp. nov., isolated from the larvae of Allomyrina dichotoma.</title>
        <authorList>
            <person name="Lee S.D."/>
        </authorList>
    </citation>
    <scope>NUCLEOTIDE SEQUENCE</scope>
    <source>
        <strain evidence="2">BWB3-3</strain>
    </source>
</reference>
<keyword evidence="3" id="KW-1185">Reference proteome</keyword>
<dbReference type="InterPro" id="IPR011990">
    <property type="entry name" value="TPR-like_helical_dom_sf"/>
</dbReference>
<dbReference type="RefSeq" id="WP_209527592.1">
    <property type="nucleotide sequence ID" value="NZ_JAEEGA010000006.1"/>
</dbReference>
<dbReference type="CDD" id="cd00093">
    <property type="entry name" value="HTH_XRE"/>
    <property type="match status" value="1"/>
</dbReference>
<dbReference type="SUPFAM" id="SSF47413">
    <property type="entry name" value="lambda repressor-like DNA-binding domains"/>
    <property type="match status" value="1"/>
</dbReference>
<evidence type="ECO:0000313" key="2">
    <source>
        <dbReference type="EMBL" id="MBP1041549.1"/>
    </source>
</evidence>
<proteinExistence type="predicted"/>
<name>A0A940SV72_9ENTE</name>
<dbReference type="Gene3D" id="1.25.40.10">
    <property type="entry name" value="Tetratricopeptide repeat domain"/>
    <property type="match status" value="1"/>
</dbReference>
<accession>A0A940SV72</accession>
<dbReference type="PANTHER" id="PTHR37038:SF14">
    <property type="entry name" value="TRANSCRIPTIONAL ACTIVATOR"/>
    <property type="match status" value="1"/>
</dbReference>
<evidence type="ECO:0000313" key="3">
    <source>
        <dbReference type="Proteomes" id="UP000674938"/>
    </source>
</evidence>
<dbReference type="SMART" id="SM00530">
    <property type="entry name" value="HTH_XRE"/>
    <property type="match status" value="1"/>
</dbReference>
<feature type="domain" description="HTH cro/C1-type" evidence="1">
    <location>
        <begin position="8"/>
        <end position="61"/>
    </location>
</feature>
<gene>
    <name evidence="2" type="ORF">I6N95_11080</name>
</gene>
<dbReference type="SUPFAM" id="SSF48452">
    <property type="entry name" value="TPR-like"/>
    <property type="match status" value="1"/>
</dbReference>
<dbReference type="PROSITE" id="PS50943">
    <property type="entry name" value="HTH_CROC1"/>
    <property type="match status" value="1"/>
</dbReference>
<dbReference type="GO" id="GO:0003677">
    <property type="term" value="F:DNA binding"/>
    <property type="evidence" value="ECO:0007669"/>
    <property type="project" value="InterPro"/>
</dbReference>
<dbReference type="Proteomes" id="UP000674938">
    <property type="component" value="Unassembled WGS sequence"/>
</dbReference>